<sequence>MTTKDNSCLFLKNKNKSFGTSHTYTDDQRSDLNLNQNIKCSIVSPICSNIKSSHFKNKYDRTISEACDGNKKSQMWKKLSKTDLFLKNSNFLTPNDESDWKKNSSFTNAIKNSTFSLHISAYENSDEAAFLNSYYHKNDEDIKKKKFGSIRKQEITNQTSTLLFQNPFEFLRQQNDKMSEPEMSQFKASQRLINLNKAPKMADDDNEVGLPQKGLNMIIKETVPDLRIANETRDLINQCCVEFIRHLSREAQRISSEDQRKTIYHEHVQKALSNLGFPKDYIDAADRVLDECKVNAEKRLRRKNSRLDKCGIPEDKLYEMQQKLIEEVSFSFKS</sequence>
<evidence type="ECO:0000313" key="2">
    <source>
        <dbReference type="WBParaSite" id="PS1159_v2.g14811.t1"/>
    </source>
</evidence>
<dbReference type="WBParaSite" id="PS1159_v2.g14811.t1">
    <property type="protein sequence ID" value="PS1159_v2.g14811.t1"/>
    <property type="gene ID" value="PS1159_v2.g14811"/>
</dbReference>
<dbReference type="Proteomes" id="UP000887580">
    <property type="component" value="Unplaced"/>
</dbReference>
<organism evidence="1 2">
    <name type="scientific">Panagrolaimus sp. PS1159</name>
    <dbReference type="NCBI Taxonomy" id="55785"/>
    <lineage>
        <taxon>Eukaryota</taxon>
        <taxon>Metazoa</taxon>
        <taxon>Ecdysozoa</taxon>
        <taxon>Nematoda</taxon>
        <taxon>Chromadorea</taxon>
        <taxon>Rhabditida</taxon>
        <taxon>Tylenchina</taxon>
        <taxon>Panagrolaimomorpha</taxon>
        <taxon>Panagrolaimoidea</taxon>
        <taxon>Panagrolaimidae</taxon>
        <taxon>Panagrolaimus</taxon>
    </lineage>
</organism>
<protein>
    <submittedName>
        <fullName evidence="2">Protein Dr1</fullName>
    </submittedName>
</protein>
<evidence type="ECO:0000313" key="1">
    <source>
        <dbReference type="Proteomes" id="UP000887580"/>
    </source>
</evidence>
<reference evidence="2" key="1">
    <citation type="submission" date="2022-11" db="UniProtKB">
        <authorList>
            <consortium name="WormBaseParasite"/>
        </authorList>
    </citation>
    <scope>IDENTIFICATION</scope>
</reference>
<proteinExistence type="predicted"/>
<name>A0AC35F846_9BILA</name>
<accession>A0AC35F846</accession>